<dbReference type="GO" id="GO:0004674">
    <property type="term" value="F:protein serine/threonine kinase activity"/>
    <property type="evidence" value="ECO:0007669"/>
    <property type="project" value="TreeGrafter"/>
</dbReference>
<name>A0A165PCB2_9AGAM</name>
<sequence length="215" mass="24007">MARFSHPNVMPFYGYYRHSGSSLLGIVMPWCNGGNLEAFWRSSSSPQGDKLALMREVAEGLAYLHSHEVVHGDIQPSNILIAEGQARISNFASSRLLDESGFTTNDRPSMRYMAAELINSEELSAAMKNSDVWSLAMTALSVLSGERPFAHIRNDMIVIIRISAGERPRKPSNINGDIWAILNRCWDMDPARRPSSEEVVLLFGQSAMQSRFQSE</sequence>
<dbReference type="Gene3D" id="1.10.510.10">
    <property type="entry name" value="Transferase(Phosphotransferase) domain 1"/>
    <property type="match status" value="1"/>
</dbReference>
<gene>
    <name evidence="6" type="ORF">NEOLEDRAFT_1182163</name>
</gene>
<dbReference type="Pfam" id="PF07714">
    <property type="entry name" value="PK_Tyr_Ser-Thr"/>
    <property type="match status" value="1"/>
</dbReference>
<dbReference type="PANTHER" id="PTHR44329">
    <property type="entry name" value="SERINE/THREONINE-PROTEIN KINASE TNNI3K-RELATED"/>
    <property type="match status" value="1"/>
</dbReference>
<dbReference type="AlphaFoldDB" id="A0A165PCB2"/>
<dbReference type="OrthoDB" id="346907at2759"/>
<organism evidence="6 7">
    <name type="scientific">Neolentinus lepideus HHB14362 ss-1</name>
    <dbReference type="NCBI Taxonomy" id="1314782"/>
    <lineage>
        <taxon>Eukaryota</taxon>
        <taxon>Fungi</taxon>
        <taxon>Dikarya</taxon>
        <taxon>Basidiomycota</taxon>
        <taxon>Agaricomycotina</taxon>
        <taxon>Agaricomycetes</taxon>
        <taxon>Gloeophyllales</taxon>
        <taxon>Gloeophyllaceae</taxon>
        <taxon>Neolentinus</taxon>
    </lineage>
</organism>
<evidence type="ECO:0000259" key="5">
    <source>
        <dbReference type="PROSITE" id="PS50011"/>
    </source>
</evidence>
<keyword evidence="1" id="KW-0808">Transferase</keyword>
<protein>
    <submittedName>
        <fullName evidence="6">Kinase-like protein</fullName>
    </submittedName>
</protein>
<dbReference type="CDD" id="cd14014">
    <property type="entry name" value="STKc_PknB_like"/>
    <property type="match status" value="1"/>
</dbReference>
<evidence type="ECO:0000256" key="4">
    <source>
        <dbReference type="ARBA" id="ARBA00022840"/>
    </source>
</evidence>
<proteinExistence type="predicted"/>
<dbReference type="EMBL" id="KV425614">
    <property type="protein sequence ID" value="KZT20829.1"/>
    <property type="molecule type" value="Genomic_DNA"/>
</dbReference>
<evidence type="ECO:0000256" key="1">
    <source>
        <dbReference type="ARBA" id="ARBA00022679"/>
    </source>
</evidence>
<evidence type="ECO:0000256" key="2">
    <source>
        <dbReference type="ARBA" id="ARBA00022741"/>
    </source>
</evidence>
<dbReference type="InterPro" id="IPR051681">
    <property type="entry name" value="Ser/Thr_Kinases-Pseudokinases"/>
</dbReference>
<dbReference type="PANTHER" id="PTHR44329:SF288">
    <property type="entry name" value="MITOGEN-ACTIVATED PROTEIN KINASE KINASE KINASE 20"/>
    <property type="match status" value="1"/>
</dbReference>
<dbReference type="PROSITE" id="PS50011">
    <property type="entry name" value="PROTEIN_KINASE_DOM"/>
    <property type="match status" value="1"/>
</dbReference>
<dbReference type="InterPro" id="IPR011009">
    <property type="entry name" value="Kinase-like_dom_sf"/>
</dbReference>
<dbReference type="InterPro" id="IPR000719">
    <property type="entry name" value="Prot_kinase_dom"/>
</dbReference>
<reference evidence="6 7" key="1">
    <citation type="journal article" date="2016" name="Mol. Biol. Evol.">
        <title>Comparative Genomics of Early-Diverging Mushroom-Forming Fungi Provides Insights into the Origins of Lignocellulose Decay Capabilities.</title>
        <authorList>
            <person name="Nagy L.G."/>
            <person name="Riley R."/>
            <person name="Tritt A."/>
            <person name="Adam C."/>
            <person name="Daum C."/>
            <person name="Floudas D."/>
            <person name="Sun H."/>
            <person name="Yadav J.S."/>
            <person name="Pangilinan J."/>
            <person name="Larsson K.H."/>
            <person name="Matsuura K."/>
            <person name="Barry K."/>
            <person name="Labutti K."/>
            <person name="Kuo R."/>
            <person name="Ohm R.A."/>
            <person name="Bhattacharya S.S."/>
            <person name="Shirouzu T."/>
            <person name="Yoshinaga Y."/>
            <person name="Martin F.M."/>
            <person name="Grigoriev I.V."/>
            <person name="Hibbett D.S."/>
        </authorList>
    </citation>
    <scope>NUCLEOTIDE SEQUENCE [LARGE SCALE GENOMIC DNA]</scope>
    <source>
        <strain evidence="6 7">HHB14362 ss-1</strain>
    </source>
</reference>
<evidence type="ECO:0000256" key="3">
    <source>
        <dbReference type="ARBA" id="ARBA00022777"/>
    </source>
</evidence>
<feature type="domain" description="Protein kinase" evidence="5">
    <location>
        <begin position="1"/>
        <end position="208"/>
    </location>
</feature>
<keyword evidence="2" id="KW-0547">Nucleotide-binding</keyword>
<keyword evidence="3 6" id="KW-0418">Kinase</keyword>
<keyword evidence="4" id="KW-0067">ATP-binding</keyword>
<accession>A0A165PCB2</accession>
<dbReference type="SUPFAM" id="SSF56112">
    <property type="entry name" value="Protein kinase-like (PK-like)"/>
    <property type="match status" value="1"/>
</dbReference>
<evidence type="ECO:0000313" key="6">
    <source>
        <dbReference type="EMBL" id="KZT20829.1"/>
    </source>
</evidence>
<dbReference type="GO" id="GO:0005524">
    <property type="term" value="F:ATP binding"/>
    <property type="evidence" value="ECO:0007669"/>
    <property type="project" value="UniProtKB-KW"/>
</dbReference>
<dbReference type="InParanoid" id="A0A165PCB2"/>
<dbReference type="Proteomes" id="UP000076761">
    <property type="component" value="Unassembled WGS sequence"/>
</dbReference>
<dbReference type="STRING" id="1314782.A0A165PCB2"/>
<dbReference type="InterPro" id="IPR001245">
    <property type="entry name" value="Ser-Thr/Tyr_kinase_cat_dom"/>
</dbReference>
<keyword evidence="7" id="KW-1185">Reference proteome</keyword>
<evidence type="ECO:0000313" key="7">
    <source>
        <dbReference type="Proteomes" id="UP000076761"/>
    </source>
</evidence>